<dbReference type="OrthoDB" id="1066409at2"/>
<gene>
    <name evidence="2" type="ORF">SAMN04487911_13011</name>
</gene>
<accession>A0A1M6L7M9</accession>
<proteinExistence type="predicted"/>
<reference evidence="2 3" key="1">
    <citation type="submission" date="2016-11" db="EMBL/GenBank/DDBJ databases">
        <authorList>
            <person name="Jaros S."/>
            <person name="Januszkiewicz K."/>
            <person name="Wedrychowicz H."/>
        </authorList>
    </citation>
    <scope>NUCLEOTIDE SEQUENCE [LARGE SCALE GENOMIC DNA]</scope>
    <source>
        <strain evidence="2 3">CGMCC 1.8863</strain>
    </source>
</reference>
<keyword evidence="1" id="KW-0732">Signal</keyword>
<dbReference type="STRING" id="558155.SAMN04487911_13011"/>
<dbReference type="EMBL" id="FQYX01000030">
    <property type="protein sequence ID" value="SHJ67212.1"/>
    <property type="molecule type" value="Genomic_DNA"/>
</dbReference>
<dbReference type="RefSeq" id="WP_072765550.1">
    <property type="nucleotide sequence ID" value="NZ_FQYX01000030.1"/>
</dbReference>
<feature type="chain" id="PRO_5012816366" description="Outer membrane protein beta-barrel domain-containing protein" evidence="1">
    <location>
        <begin position="20"/>
        <end position="242"/>
    </location>
</feature>
<dbReference type="AlphaFoldDB" id="A0A1M6L7M9"/>
<sequence>MKRILVLMVLALVSTTALAQDNYRDIVYLKNGSVVRGIIIEQYPNVSIKIETADQSIFVFRMEEIEKLGKELHRQKDRRLGPATGLGSGHIRTVDIGYQKRIGDYGMDRWKLNIVNSYAFNPIVSLGIGTGLRYYKESEAALIPLFANARINFLDAPSTPFIAFDIGYSFDATYRLEGVGMLLSPTIGARFGTSQGTTFTIGVGYEMQKMDFFYLYDNGGYYDLVTTSENSGAVSISIGLFF</sequence>
<dbReference type="Proteomes" id="UP000184231">
    <property type="component" value="Unassembled WGS sequence"/>
</dbReference>
<evidence type="ECO:0000256" key="1">
    <source>
        <dbReference type="SAM" id="SignalP"/>
    </source>
</evidence>
<feature type="signal peptide" evidence="1">
    <location>
        <begin position="1"/>
        <end position="19"/>
    </location>
</feature>
<evidence type="ECO:0000313" key="3">
    <source>
        <dbReference type="Proteomes" id="UP000184231"/>
    </source>
</evidence>
<evidence type="ECO:0008006" key="4">
    <source>
        <dbReference type="Google" id="ProtNLM"/>
    </source>
</evidence>
<protein>
    <recommendedName>
        <fullName evidence="4">Outer membrane protein beta-barrel domain-containing protein</fullName>
    </recommendedName>
</protein>
<evidence type="ECO:0000313" key="2">
    <source>
        <dbReference type="EMBL" id="SHJ67212.1"/>
    </source>
</evidence>
<name>A0A1M6L7M9_9FLAO</name>
<organism evidence="2 3">
    <name type="scientific">Arenibacter nanhaiticus</name>
    <dbReference type="NCBI Taxonomy" id="558155"/>
    <lineage>
        <taxon>Bacteria</taxon>
        <taxon>Pseudomonadati</taxon>
        <taxon>Bacteroidota</taxon>
        <taxon>Flavobacteriia</taxon>
        <taxon>Flavobacteriales</taxon>
        <taxon>Flavobacteriaceae</taxon>
        <taxon>Arenibacter</taxon>
    </lineage>
</organism>
<keyword evidence="3" id="KW-1185">Reference proteome</keyword>